<reference evidence="3 4" key="1">
    <citation type="submission" date="2014-12" db="EMBL/GenBank/DDBJ databases">
        <title>Draft genome sequence of Paenibacillus kamchatkensis strain B-2647.</title>
        <authorList>
            <person name="Karlyshev A.V."/>
            <person name="Kudryashova E.B."/>
        </authorList>
    </citation>
    <scope>NUCLEOTIDE SEQUENCE [LARGE SCALE GENOMIC DNA]</scope>
    <source>
        <strain evidence="3 4">VKM B-2647</strain>
    </source>
</reference>
<keyword evidence="4" id="KW-1185">Reference proteome</keyword>
<protein>
    <submittedName>
        <fullName evidence="3">ABC transporter substrate-binding protein</fullName>
    </submittedName>
</protein>
<proteinExistence type="predicted"/>
<organism evidence="3 4">
    <name type="scientific">Gordoniibacillus kamchatkensis</name>
    <dbReference type="NCBI Taxonomy" id="1590651"/>
    <lineage>
        <taxon>Bacteria</taxon>
        <taxon>Bacillati</taxon>
        <taxon>Bacillota</taxon>
        <taxon>Bacilli</taxon>
        <taxon>Bacillales</taxon>
        <taxon>Paenibacillaceae</taxon>
        <taxon>Gordoniibacillus</taxon>
    </lineage>
</organism>
<dbReference type="RefSeq" id="WP_041051912.1">
    <property type="nucleotide sequence ID" value="NZ_JXAK01000076.1"/>
</dbReference>
<evidence type="ECO:0000256" key="1">
    <source>
        <dbReference type="ARBA" id="ARBA00022729"/>
    </source>
</evidence>
<dbReference type="Proteomes" id="UP000031967">
    <property type="component" value="Unassembled WGS sequence"/>
</dbReference>
<name>A0ABR5AAL4_9BACL</name>
<dbReference type="PROSITE" id="PS51257">
    <property type="entry name" value="PROKAR_LIPOPROTEIN"/>
    <property type="match status" value="1"/>
</dbReference>
<sequence length="511" mass="56945">MKRMGKTITAALASAALISMLAACGGKAETGKQGSQASPGAAAAKPVDISITTITFNASPSSDLAGFQEVDKKLNVKLNVNYIPANNITDKLNALLASKDLTDVMFVEDLSYTPAYATALDQGAFWDLTPYIKNYPNLAKYPENIWENVKYKGKIMSLPRVRPLDGQNSMIIRQDWLEKLGLKAPTTLDELSKVMEAFTKNDPDGNGKNDTYGAVFMGAPNPALPYYMFGTGNNWTKDAGGKLIPDWWTPQYKDAIAYFAKEYKAGTIMPDFPVLKSTQVPEMLAQGKAGIAFVNVIDAYNRTVDLQKSNPQAKFTAYEVPKAADGKTHYNQSSGFYGQMFISKKVSEEKLKKILEVYDYTASQEGYNLISYGIKDKDYKVQPDGSIVQTDEGKKQGYPDTNQWLSGYYNKYQRAEIVGIPADVKEYNHKLIDAITPNSIPDPTYGLPQTEAYKEKGADWNKKRYDMITNIVIGKNTLDDWDKFVKTYQQDASFQKHVQDTNDNYKQKTSK</sequence>
<dbReference type="PANTHER" id="PTHR43649:SF33">
    <property type="entry name" value="POLYGALACTURONAN_RHAMNOGALACTURONAN-BINDING PROTEIN YTCQ"/>
    <property type="match status" value="1"/>
</dbReference>
<gene>
    <name evidence="3" type="ORF">SD70_28520</name>
</gene>
<dbReference type="InterPro" id="IPR050490">
    <property type="entry name" value="Bact_solute-bd_prot1"/>
</dbReference>
<feature type="chain" id="PRO_5047523242" evidence="2">
    <location>
        <begin position="29"/>
        <end position="511"/>
    </location>
</feature>
<evidence type="ECO:0000313" key="3">
    <source>
        <dbReference type="EMBL" id="KIL38100.1"/>
    </source>
</evidence>
<feature type="signal peptide" evidence="2">
    <location>
        <begin position="1"/>
        <end position="28"/>
    </location>
</feature>
<keyword evidence="1 2" id="KW-0732">Signal</keyword>
<evidence type="ECO:0000256" key="2">
    <source>
        <dbReference type="SAM" id="SignalP"/>
    </source>
</evidence>
<accession>A0ABR5AAL4</accession>
<dbReference type="SUPFAM" id="SSF53850">
    <property type="entry name" value="Periplasmic binding protein-like II"/>
    <property type="match status" value="1"/>
</dbReference>
<comment type="caution">
    <text evidence="3">The sequence shown here is derived from an EMBL/GenBank/DDBJ whole genome shotgun (WGS) entry which is preliminary data.</text>
</comment>
<dbReference type="PANTHER" id="PTHR43649">
    <property type="entry name" value="ARABINOSE-BINDING PROTEIN-RELATED"/>
    <property type="match status" value="1"/>
</dbReference>
<evidence type="ECO:0000313" key="4">
    <source>
        <dbReference type="Proteomes" id="UP000031967"/>
    </source>
</evidence>
<dbReference type="EMBL" id="JXAK01000076">
    <property type="protein sequence ID" value="KIL38100.1"/>
    <property type="molecule type" value="Genomic_DNA"/>
</dbReference>
<dbReference type="Gene3D" id="3.40.190.10">
    <property type="entry name" value="Periplasmic binding protein-like II"/>
    <property type="match status" value="2"/>
</dbReference>